<keyword evidence="2" id="KW-1185">Reference proteome</keyword>
<proteinExistence type="predicted"/>
<evidence type="ECO:0008006" key="3">
    <source>
        <dbReference type="Google" id="ProtNLM"/>
    </source>
</evidence>
<organism evidence="1 2">
    <name type="scientific">Kribbella koreensis</name>
    <dbReference type="NCBI Taxonomy" id="57909"/>
    <lineage>
        <taxon>Bacteria</taxon>
        <taxon>Bacillati</taxon>
        <taxon>Actinomycetota</taxon>
        <taxon>Actinomycetes</taxon>
        <taxon>Propionibacteriales</taxon>
        <taxon>Kribbellaceae</taxon>
        <taxon>Kribbella</taxon>
    </lineage>
</organism>
<evidence type="ECO:0000313" key="1">
    <source>
        <dbReference type="EMBL" id="GAA0957665.1"/>
    </source>
</evidence>
<accession>A0ABN1RI42</accession>
<reference evidence="1 2" key="1">
    <citation type="journal article" date="2019" name="Int. J. Syst. Evol. Microbiol.">
        <title>The Global Catalogue of Microorganisms (GCM) 10K type strain sequencing project: providing services to taxonomists for standard genome sequencing and annotation.</title>
        <authorList>
            <consortium name="The Broad Institute Genomics Platform"/>
            <consortium name="The Broad Institute Genome Sequencing Center for Infectious Disease"/>
            <person name="Wu L."/>
            <person name="Ma J."/>
        </authorList>
    </citation>
    <scope>NUCLEOTIDE SEQUENCE [LARGE SCALE GENOMIC DNA]</scope>
    <source>
        <strain evidence="1 2">JCM 10977</strain>
    </source>
</reference>
<comment type="caution">
    <text evidence="1">The sequence shown here is derived from an EMBL/GenBank/DDBJ whole genome shotgun (WGS) entry which is preliminary data.</text>
</comment>
<protein>
    <recommendedName>
        <fullName evidence="3">ESAT-6 protein secretion system EspG family protein</fullName>
    </recommendedName>
</protein>
<sequence>MHALSRPAATDGYAELLGASASLASTFGLMITRAPHGGRPSIESVLTRLKPYLIQVDEVQEWPGTRLADGLTSPRHLYRLSPDSLEMLVSAASSLFDWAFPDLPESLHLLRADGSTVLATVPWHNDAWLELTGPEYETLRRQLPESTWRVTPTRDTTTFPVLTDELLNHLLDLSDRGDPGPWTSYVEDRNHGTGDSFIMVRDGAERGEDIYIDRDGRPASAIDLDLIAAARTYLPVLVKELQRLRSQGARGA</sequence>
<dbReference type="EMBL" id="BAAAHK010000019">
    <property type="protein sequence ID" value="GAA0957665.1"/>
    <property type="molecule type" value="Genomic_DNA"/>
</dbReference>
<dbReference type="Proteomes" id="UP001500542">
    <property type="component" value="Unassembled WGS sequence"/>
</dbReference>
<gene>
    <name evidence="1" type="ORF">GCM10009554_68720</name>
</gene>
<name>A0ABN1RI42_9ACTN</name>
<evidence type="ECO:0000313" key="2">
    <source>
        <dbReference type="Proteomes" id="UP001500542"/>
    </source>
</evidence>